<keyword evidence="8" id="KW-1185">Reference proteome</keyword>
<feature type="region of interest" description="Disordered" evidence="3">
    <location>
        <begin position="266"/>
        <end position="290"/>
    </location>
</feature>
<evidence type="ECO:0000256" key="1">
    <source>
        <dbReference type="ARBA" id="ARBA00022729"/>
    </source>
</evidence>
<dbReference type="InterPro" id="IPR050570">
    <property type="entry name" value="Cell_wall_metabolism_enzyme"/>
</dbReference>
<keyword evidence="2" id="KW-0175">Coiled coil</keyword>
<feature type="chain" id="PRO_5039620191" evidence="4">
    <location>
        <begin position="21"/>
        <end position="423"/>
    </location>
</feature>
<sequence>MKKKLLTISVASTLGLGILAAGNPINIASANSKIDQLNEQRKNIHEKQSEINSKLDEQGEKLNEVKNEQVNVDKEIKRIDQAVGDTETKIREKELQIKEAEANIETLEQEIKVLETRIANRNELLKDRARTIQENGRVTYFDVLLGAKTFSDFIDRLGAVAAFVEADQNILKEHNADKAELESKQKEVQDTLSKLQKLKQDLEEMKKSLAAQKAEKEKVMASLKQEEEHMHDEMVELEEEKAILAAQKKAMQKAIELEKKRVAEEKRRAEEAAKKASSGGGTAVTAPPVSSGVWTRPAAAGYLSSGFGNRSLGDHKGVDIAASGIVPIYAAADGVVIRSYYSTSYGNAVFISHSINGQIYTTVYAHMRNREVSEGQVVSKGQQIGLMGNTGRSYGQHLHFELHRGEWNLSKTNAINPVGIVPL</sequence>
<evidence type="ECO:0000256" key="4">
    <source>
        <dbReference type="SAM" id="SignalP"/>
    </source>
</evidence>
<evidence type="ECO:0000259" key="5">
    <source>
        <dbReference type="Pfam" id="PF01551"/>
    </source>
</evidence>
<dbReference type="PANTHER" id="PTHR21666:SF270">
    <property type="entry name" value="MUREIN HYDROLASE ACTIVATOR ENVC"/>
    <property type="match status" value="1"/>
</dbReference>
<evidence type="ECO:0000259" key="6">
    <source>
        <dbReference type="Pfam" id="PF24568"/>
    </source>
</evidence>
<dbReference type="GO" id="GO:0004222">
    <property type="term" value="F:metalloendopeptidase activity"/>
    <property type="evidence" value="ECO:0007669"/>
    <property type="project" value="TreeGrafter"/>
</dbReference>
<evidence type="ECO:0000313" key="7">
    <source>
        <dbReference type="EMBL" id="GIN64029.1"/>
    </source>
</evidence>
<evidence type="ECO:0000256" key="3">
    <source>
        <dbReference type="SAM" id="MobiDB-lite"/>
    </source>
</evidence>
<feature type="signal peptide" evidence="4">
    <location>
        <begin position="1"/>
        <end position="20"/>
    </location>
</feature>
<feature type="coiled-coil region" evidence="2">
    <location>
        <begin position="27"/>
        <end position="124"/>
    </location>
</feature>
<dbReference type="SUPFAM" id="SSF57997">
    <property type="entry name" value="Tropomyosin"/>
    <property type="match status" value="1"/>
</dbReference>
<dbReference type="Proteomes" id="UP000682111">
    <property type="component" value="Unassembled WGS sequence"/>
</dbReference>
<name>A0A919WLN9_9BACI</name>
<dbReference type="Pfam" id="PF24568">
    <property type="entry name" value="CC_PcsB"/>
    <property type="match status" value="1"/>
</dbReference>
<accession>A0A919WLN9</accession>
<feature type="domain" description="M23ase beta-sheet core" evidence="5">
    <location>
        <begin position="314"/>
        <end position="406"/>
    </location>
</feature>
<dbReference type="SUPFAM" id="SSF51261">
    <property type="entry name" value="Duplicated hybrid motif"/>
    <property type="match status" value="1"/>
</dbReference>
<reference evidence="7" key="1">
    <citation type="submission" date="2021-03" db="EMBL/GenBank/DDBJ databases">
        <title>Antimicrobial resistance genes in bacteria isolated from Japanese honey, and their potential for conferring macrolide and lincosamide resistance in the American foulbrood pathogen Paenibacillus larvae.</title>
        <authorList>
            <person name="Okamoto M."/>
            <person name="Kumagai M."/>
            <person name="Kanamori H."/>
            <person name="Takamatsu D."/>
        </authorList>
    </citation>
    <scope>NUCLEOTIDE SEQUENCE</scope>
    <source>
        <strain evidence="7">J27TS8</strain>
    </source>
</reference>
<dbReference type="Gene3D" id="6.10.250.3150">
    <property type="match status" value="1"/>
</dbReference>
<protein>
    <submittedName>
        <fullName evidence="7">Peptidase M24</fullName>
    </submittedName>
</protein>
<proteinExistence type="predicted"/>
<evidence type="ECO:0000313" key="8">
    <source>
        <dbReference type="Proteomes" id="UP000682111"/>
    </source>
</evidence>
<gene>
    <name evidence="7" type="ORF">J27TS8_40220</name>
</gene>
<dbReference type="Gene3D" id="2.70.70.10">
    <property type="entry name" value="Glucose Permease (Domain IIA)"/>
    <property type="match status" value="1"/>
</dbReference>
<organism evidence="7 8">
    <name type="scientific">Robertmurraya siralis</name>
    <dbReference type="NCBI Taxonomy" id="77777"/>
    <lineage>
        <taxon>Bacteria</taxon>
        <taxon>Bacillati</taxon>
        <taxon>Bacillota</taxon>
        <taxon>Bacilli</taxon>
        <taxon>Bacillales</taxon>
        <taxon>Bacillaceae</taxon>
        <taxon>Robertmurraya</taxon>
    </lineage>
</organism>
<dbReference type="InterPro" id="IPR011055">
    <property type="entry name" value="Dup_hybrid_motif"/>
</dbReference>
<dbReference type="AlphaFoldDB" id="A0A919WLN9"/>
<feature type="domain" description="Peptidoglycan hydrolase PcsB coiled-coil" evidence="6">
    <location>
        <begin position="111"/>
        <end position="184"/>
    </location>
</feature>
<dbReference type="RefSeq" id="WP_212934358.1">
    <property type="nucleotide sequence ID" value="NZ_BORC01000010.1"/>
</dbReference>
<dbReference type="Pfam" id="PF01551">
    <property type="entry name" value="Peptidase_M23"/>
    <property type="match status" value="1"/>
</dbReference>
<keyword evidence="1 4" id="KW-0732">Signal</keyword>
<dbReference type="CDD" id="cd12797">
    <property type="entry name" value="M23_peptidase"/>
    <property type="match status" value="1"/>
</dbReference>
<dbReference type="PANTHER" id="PTHR21666">
    <property type="entry name" value="PEPTIDASE-RELATED"/>
    <property type="match status" value="1"/>
</dbReference>
<dbReference type="InterPro" id="IPR057309">
    <property type="entry name" value="PcsB_CC"/>
</dbReference>
<dbReference type="EMBL" id="BORC01000010">
    <property type="protein sequence ID" value="GIN64029.1"/>
    <property type="molecule type" value="Genomic_DNA"/>
</dbReference>
<evidence type="ECO:0000256" key="2">
    <source>
        <dbReference type="SAM" id="Coils"/>
    </source>
</evidence>
<dbReference type="InterPro" id="IPR016047">
    <property type="entry name" value="M23ase_b-sheet_dom"/>
</dbReference>
<comment type="caution">
    <text evidence="7">The sequence shown here is derived from an EMBL/GenBank/DDBJ whole genome shotgun (WGS) entry which is preliminary data.</text>
</comment>